<name>A0A1Q9LMK0_9PSEU</name>
<dbReference type="STRING" id="1193682.BJP25_17415"/>
<dbReference type="InterPro" id="IPR038725">
    <property type="entry name" value="YdaG_split_barrel_FMN-bd"/>
</dbReference>
<evidence type="ECO:0000313" key="2">
    <source>
        <dbReference type="EMBL" id="OLR93262.1"/>
    </source>
</evidence>
<dbReference type="RefSeq" id="WP_075974965.1">
    <property type="nucleotide sequence ID" value="NZ_MKQR01000011.1"/>
</dbReference>
<proteinExistence type="predicted"/>
<dbReference type="InterPro" id="IPR012349">
    <property type="entry name" value="Split_barrel_FMN-bd"/>
</dbReference>
<evidence type="ECO:0000259" key="1">
    <source>
        <dbReference type="Pfam" id="PF16242"/>
    </source>
</evidence>
<dbReference type="AlphaFoldDB" id="A0A1Q9LMK0"/>
<comment type="caution">
    <text evidence="2">The sequence shown here is derived from an EMBL/GenBank/DDBJ whole genome shotgun (WGS) entry which is preliminary data.</text>
</comment>
<reference evidence="2 3" key="1">
    <citation type="submission" date="2016-10" db="EMBL/GenBank/DDBJ databases">
        <title>The Draft Genome Sequence of Actinokineospora bangkokensis 44EHWT reveals the biosynthetic pathway of antifungal compounds Thailandins with unusual extender unit butylmalonyl-CoA.</title>
        <authorList>
            <person name="Greule A."/>
            <person name="Intra B."/>
            <person name="Flemming S."/>
            <person name="Rommel M.G."/>
            <person name="Panbangred W."/>
            <person name="Bechthold A."/>
        </authorList>
    </citation>
    <scope>NUCLEOTIDE SEQUENCE [LARGE SCALE GENOMIC DNA]</scope>
    <source>
        <strain evidence="2 3">44EHW</strain>
    </source>
</reference>
<dbReference type="Gene3D" id="2.30.110.10">
    <property type="entry name" value="Electron Transport, Fmn-binding Protein, Chain A"/>
    <property type="match status" value="1"/>
</dbReference>
<feature type="domain" description="General stress protein FMN-binding split barrel" evidence="1">
    <location>
        <begin position="12"/>
        <end position="155"/>
    </location>
</feature>
<dbReference type="SUPFAM" id="SSF50475">
    <property type="entry name" value="FMN-binding split barrel"/>
    <property type="match status" value="1"/>
</dbReference>
<dbReference type="Proteomes" id="UP000186040">
    <property type="component" value="Unassembled WGS sequence"/>
</dbReference>
<dbReference type="PANTHER" id="PTHR34818">
    <property type="entry name" value="PROTEIN BLI-3"/>
    <property type="match status" value="1"/>
</dbReference>
<dbReference type="EMBL" id="MKQR01000011">
    <property type="protein sequence ID" value="OLR93262.1"/>
    <property type="molecule type" value="Genomic_DNA"/>
</dbReference>
<dbReference type="OrthoDB" id="1432662at2"/>
<sequence length="165" mass="18073">MAHSADTRKADTQKIDDLLSDVRIGMLATTGPDGAVVSRPMAHQESDGATVWFFAHRASRKVEHVLREPSVLLTYSATGTWLSLRGRASVVSDADRLRELWTTAAEAWLPEGPDSPESVLLRVDLESAEYWDTPGSKIATTIAYAKSKLTGERPDLGEHDKVDLT</sequence>
<accession>A0A1Q9LMK0</accession>
<protein>
    <recommendedName>
        <fullName evidence="1">General stress protein FMN-binding split barrel domain-containing protein</fullName>
    </recommendedName>
</protein>
<organism evidence="2 3">
    <name type="scientific">Actinokineospora bangkokensis</name>
    <dbReference type="NCBI Taxonomy" id="1193682"/>
    <lineage>
        <taxon>Bacteria</taxon>
        <taxon>Bacillati</taxon>
        <taxon>Actinomycetota</taxon>
        <taxon>Actinomycetes</taxon>
        <taxon>Pseudonocardiales</taxon>
        <taxon>Pseudonocardiaceae</taxon>
        <taxon>Actinokineospora</taxon>
    </lineage>
</organism>
<dbReference type="Pfam" id="PF16242">
    <property type="entry name" value="Pyrid_ox_like"/>
    <property type="match status" value="1"/>
</dbReference>
<dbReference type="PANTHER" id="PTHR34818:SF1">
    <property type="entry name" value="PROTEIN BLI-3"/>
    <property type="match status" value="1"/>
</dbReference>
<evidence type="ECO:0000313" key="3">
    <source>
        <dbReference type="Proteomes" id="UP000186040"/>
    </source>
</evidence>
<dbReference type="InterPro" id="IPR052917">
    <property type="entry name" value="Stress-Dev_Protein"/>
</dbReference>
<gene>
    <name evidence="2" type="ORF">BJP25_17415</name>
</gene>
<keyword evidence="3" id="KW-1185">Reference proteome</keyword>